<accession>A0A8T2KLZ0</accession>
<keyword evidence="3" id="KW-1185">Reference proteome</keyword>
<dbReference type="PANTHER" id="PTHR21393">
    <property type="entry name" value="MITOCHONDRIAL 28S RIBOSOMAL PROTEIN S27"/>
    <property type="match status" value="1"/>
</dbReference>
<comment type="caution">
    <text evidence="2">The sequence shown here is derived from an EMBL/GenBank/DDBJ whole genome shotgun (WGS) entry which is preliminary data.</text>
</comment>
<dbReference type="EMBL" id="JAACNH010000001">
    <property type="protein sequence ID" value="KAG8456460.1"/>
    <property type="molecule type" value="Genomic_DNA"/>
</dbReference>
<sequence length="268" mass="31466">FRHSPNCFYLRDWTIHCWIRQCLKYGALDKALYTLKNKVQYGIFPESFTFNLLLDAFIKEENYQDAVSVVTELMLQESFDRVSTQLLSLYALYKYLSEKPELKWDQERNVGASLFLAGLQQENTVGYSSQLYGYALLGKVELCYGLRSVYNQMPLMWTPGYFKRALNVMEKVLSLPGDIKICRDSIDILKECLNLVAKALEERSAENAEDVKNEESAITENTEKTEADFLLEYLNRFQLVQEKMLECEQSDLEKYEQQLKEWEKRELH</sequence>
<feature type="non-terminal residue" evidence="2">
    <location>
        <position position="268"/>
    </location>
</feature>
<evidence type="ECO:0000313" key="2">
    <source>
        <dbReference type="EMBL" id="KAG8456460.1"/>
    </source>
</evidence>
<comment type="subcellular location">
    <subcellularLocation>
        <location evidence="1">Mitochondrion</location>
    </subcellularLocation>
</comment>
<organism evidence="2 3">
    <name type="scientific">Hymenochirus boettgeri</name>
    <name type="common">Congo dwarf clawed frog</name>
    <dbReference type="NCBI Taxonomy" id="247094"/>
    <lineage>
        <taxon>Eukaryota</taxon>
        <taxon>Metazoa</taxon>
        <taxon>Chordata</taxon>
        <taxon>Craniata</taxon>
        <taxon>Vertebrata</taxon>
        <taxon>Euteleostomi</taxon>
        <taxon>Amphibia</taxon>
        <taxon>Batrachia</taxon>
        <taxon>Anura</taxon>
        <taxon>Pipoidea</taxon>
        <taxon>Pipidae</taxon>
        <taxon>Pipinae</taxon>
        <taxon>Hymenochirus</taxon>
    </lineage>
</organism>
<evidence type="ECO:0000256" key="1">
    <source>
        <dbReference type="ARBA" id="ARBA00004173"/>
    </source>
</evidence>
<dbReference type="Proteomes" id="UP000812440">
    <property type="component" value="Chromosome 1"/>
</dbReference>
<dbReference type="Pfam" id="PF10037">
    <property type="entry name" value="MRP-S27"/>
    <property type="match status" value="1"/>
</dbReference>
<dbReference type="InterPro" id="IPR019266">
    <property type="entry name" value="Ribosomal_mS27"/>
</dbReference>
<evidence type="ECO:0000313" key="3">
    <source>
        <dbReference type="Proteomes" id="UP000812440"/>
    </source>
</evidence>
<dbReference type="InterPro" id="IPR011990">
    <property type="entry name" value="TPR-like_helical_dom_sf"/>
</dbReference>
<reference evidence="2" key="1">
    <citation type="thesis" date="2020" institute="ProQuest LLC" country="789 East Eisenhower Parkway, Ann Arbor, MI, USA">
        <title>Comparative Genomics and Chromosome Evolution.</title>
        <authorList>
            <person name="Mudd A.B."/>
        </authorList>
    </citation>
    <scope>NUCLEOTIDE SEQUENCE</scope>
    <source>
        <strain evidence="2">Female2</strain>
        <tissue evidence="2">Blood</tissue>
    </source>
</reference>
<evidence type="ECO:0008006" key="4">
    <source>
        <dbReference type="Google" id="ProtNLM"/>
    </source>
</evidence>
<name>A0A8T2KLZ0_9PIPI</name>
<dbReference type="PANTHER" id="PTHR21393:SF0">
    <property type="entry name" value="SMALL RIBOSOMAL SUBUNIT PROTEIN MS27"/>
    <property type="match status" value="1"/>
</dbReference>
<dbReference type="Gene3D" id="1.25.40.10">
    <property type="entry name" value="Tetratricopeptide repeat domain"/>
    <property type="match status" value="1"/>
</dbReference>
<proteinExistence type="predicted"/>
<protein>
    <recommendedName>
        <fullName evidence="4">RT27 protein</fullName>
    </recommendedName>
</protein>
<dbReference type="AlphaFoldDB" id="A0A8T2KLZ0"/>
<gene>
    <name evidence="2" type="ORF">GDO86_002299</name>
</gene>
<dbReference type="OrthoDB" id="19830at2759"/>
<dbReference type="InterPro" id="IPR034913">
    <property type="entry name" value="mS27/PTCD2"/>
</dbReference>
<dbReference type="GO" id="GO:0005739">
    <property type="term" value="C:mitochondrion"/>
    <property type="evidence" value="ECO:0007669"/>
    <property type="project" value="UniProtKB-SubCell"/>
</dbReference>